<keyword evidence="6" id="KW-0175">Coiled coil</keyword>
<feature type="coiled-coil region" evidence="6">
    <location>
        <begin position="268"/>
        <end position="334"/>
    </location>
</feature>
<dbReference type="Proteomes" id="UP000577362">
    <property type="component" value="Unassembled WGS sequence"/>
</dbReference>
<dbReference type="InterPro" id="IPR003660">
    <property type="entry name" value="HAMP_dom"/>
</dbReference>
<evidence type="ECO:0000256" key="1">
    <source>
        <dbReference type="ARBA" id="ARBA00004429"/>
    </source>
</evidence>
<comment type="similarity">
    <text evidence="4">Belongs to the methyl-accepting chemotaxis (MCP) protein family.</text>
</comment>
<dbReference type="GO" id="GO:0005886">
    <property type="term" value="C:plasma membrane"/>
    <property type="evidence" value="ECO:0007669"/>
    <property type="project" value="UniProtKB-SubCell"/>
</dbReference>
<accession>A0A840C6W0</accession>
<dbReference type="PROSITE" id="PS50192">
    <property type="entry name" value="T_SNARE"/>
    <property type="match status" value="1"/>
</dbReference>
<dbReference type="PROSITE" id="PS50111">
    <property type="entry name" value="CHEMOTAXIS_TRANSDUC_2"/>
    <property type="match status" value="1"/>
</dbReference>
<evidence type="ECO:0000256" key="7">
    <source>
        <dbReference type="SAM" id="Phobius"/>
    </source>
</evidence>
<dbReference type="SMART" id="SM00304">
    <property type="entry name" value="HAMP"/>
    <property type="match status" value="1"/>
</dbReference>
<feature type="domain" description="HAMP" evidence="10">
    <location>
        <begin position="219"/>
        <end position="272"/>
    </location>
</feature>
<evidence type="ECO:0000313" key="12">
    <source>
        <dbReference type="Proteomes" id="UP000577362"/>
    </source>
</evidence>
<dbReference type="PANTHER" id="PTHR32089:SF112">
    <property type="entry name" value="LYSOZYME-LIKE PROTEIN-RELATED"/>
    <property type="match status" value="1"/>
</dbReference>
<dbReference type="PANTHER" id="PTHR32089">
    <property type="entry name" value="METHYL-ACCEPTING CHEMOTAXIS PROTEIN MCPB"/>
    <property type="match status" value="1"/>
</dbReference>
<feature type="domain" description="T-SNARE coiled-coil homology" evidence="9">
    <location>
        <begin position="465"/>
        <end position="527"/>
    </location>
</feature>
<keyword evidence="12" id="KW-1185">Reference proteome</keyword>
<keyword evidence="7" id="KW-0472">Membrane</keyword>
<evidence type="ECO:0000259" key="10">
    <source>
        <dbReference type="PROSITE" id="PS50885"/>
    </source>
</evidence>
<keyword evidence="7" id="KW-1133">Transmembrane helix</keyword>
<dbReference type="InterPro" id="IPR000727">
    <property type="entry name" value="T_SNARE_dom"/>
</dbReference>
<organism evidence="11 12">
    <name type="scientific">Chelatococcus caeni</name>
    <dbReference type="NCBI Taxonomy" id="1348468"/>
    <lineage>
        <taxon>Bacteria</taxon>
        <taxon>Pseudomonadati</taxon>
        <taxon>Pseudomonadota</taxon>
        <taxon>Alphaproteobacteria</taxon>
        <taxon>Hyphomicrobiales</taxon>
        <taxon>Chelatococcaceae</taxon>
        <taxon>Chelatococcus</taxon>
    </lineage>
</organism>
<dbReference type="InterPro" id="IPR004090">
    <property type="entry name" value="Chemotax_Me-accpt_rcpt"/>
</dbReference>
<dbReference type="GO" id="GO:0007165">
    <property type="term" value="P:signal transduction"/>
    <property type="evidence" value="ECO:0007669"/>
    <property type="project" value="UniProtKB-KW"/>
</dbReference>
<protein>
    <submittedName>
        <fullName evidence="11">Methyl-accepting chemotaxis protein</fullName>
    </submittedName>
</protein>
<dbReference type="InterPro" id="IPR004089">
    <property type="entry name" value="MCPsignal_dom"/>
</dbReference>
<keyword evidence="2" id="KW-1003">Cell membrane</keyword>
<dbReference type="PROSITE" id="PS50885">
    <property type="entry name" value="HAMP"/>
    <property type="match status" value="1"/>
</dbReference>
<keyword evidence="3 5" id="KW-0807">Transducer</keyword>
<dbReference type="Pfam" id="PF00672">
    <property type="entry name" value="HAMP"/>
    <property type="match status" value="1"/>
</dbReference>
<feature type="domain" description="Methyl-accepting transducer" evidence="8">
    <location>
        <begin position="313"/>
        <end position="535"/>
    </location>
</feature>
<dbReference type="SUPFAM" id="SSF158472">
    <property type="entry name" value="HAMP domain-like"/>
    <property type="match status" value="1"/>
</dbReference>
<dbReference type="Gene3D" id="6.10.340.10">
    <property type="match status" value="1"/>
</dbReference>
<sequence length="569" mass="60615">MSTFFQNGKAGHMKISGKIYAIVAIMGGVAVMVAAMAIHALRQYDDQSTLLNQTAQRAYYAEHLNRLITAVVMDSRGIYMSETSDSAVQFADGIRKHLEEIEKTLADWRHLVPPDRLGSFEEMAARAAEFRTFRLETARLGVDVSPSAANEQGNNETNRRNRKEFQASLDQQVDGILGQLDRVRGNMRDFQSRMMGLVVGTAAIGLLLGAGLAAWIGTFLLSRPLRRVTGVLQQMAAGEYDVEIETRRSRDEVGAIWGATEHFREALLEGERLKAEQAEADARAEERKRAMLNELADAFEAQVMGVVRSVSAAAAQLEQNAAAMNAAAEETNHKSLAVSSASDQATNNVHTVASAAEQLSASIREIGHQVTNAAAIASEGAQQAGSTVSVVRGLDDSAQRIGEVIRLINDVAAQTNLLALNATIEAARAGEAGRGFAVVAMEVKNLAAQTAKATEEISAQIGAVQGATGDVVRAIEGISETIARIDEISATIASSVEEQGAATGEIARNVQQAAQGTQEVSAHISGVTHAAADTGRVSSEIVSAASELTDQAGRLREEVDRFIARVRAA</sequence>
<proteinExistence type="inferred from homology"/>
<evidence type="ECO:0000259" key="9">
    <source>
        <dbReference type="PROSITE" id="PS50192"/>
    </source>
</evidence>
<evidence type="ECO:0000256" key="4">
    <source>
        <dbReference type="ARBA" id="ARBA00029447"/>
    </source>
</evidence>
<dbReference type="RefSeq" id="WP_245258913.1">
    <property type="nucleotide sequence ID" value="NZ_JACIEN010000008.1"/>
</dbReference>
<dbReference type="AlphaFoldDB" id="A0A840C6W0"/>
<dbReference type="SUPFAM" id="SSF58104">
    <property type="entry name" value="Methyl-accepting chemotaxis protein (MCP) signaling domain"/>
    <property type="match status" value="1"/>
</dbReference>
<gene>
    <name evidence="11" type="ORF">GGR16_004827</name>
</gene>
<evidence type="ECO:0000256" key="3">
    <source>
        <dbReference type="ARBA" id="ARBA00023224"/>
    </source>
</evidence>
<dbReference type="GO" id="GO:0004888">
    <property type="term" value="F:transmembrane signaling receptor activity"/>
    <property type="evidence" value="ECO:0007669"/>
    <property type="project" value="InterPro"/>
</dbReference>
<dbReference type="SMART" id="SM00283">
    <property type="entry name" value="MA"/>
    <property type="match status" value="1"/>
</dbReference>
<keyword evidence="7" id="KW-0812">Transmembrane</keyword>
<evidence type="ECO:0000313" key="11">
    <source>
        <dbReference type="EMBL" id="MBB4019772.1"/>
    </source>
</evidence>
<evidence type="ECO:0000256" key="2">
    <source>
        <dbReference type="ARBA" id="ARBA00022519"/>
    </source>
</evidence>
<keyword evidence="2" id="KW-0997">Cell inner membrane</keyword>
<dbReference type="Gene3D" id="1.10.287.950">
    <property type="entry name" value="Methyl-accepting chemotaxis protein"/>
    <property type="match status" value="1"/>
</dbReference>
<dbReference type="CDD" id="cd06225">
    <property type="entry name" value="HAMP"/>
    <property type="match status" value="1"/>
</dbReference>
<dbReference type="Pfam" id="PF00015">
    <property type="entry name" value="MCPsignal"/>
    <property type="match status" value="1"/>
</dbReference>
<name>A0A840C6W0_9HYPH</name>
<comment type="subcellular location">
    <subcellularLocation>
        <location evidence="1">Cell inner membrane</location>
        <topology evidence="1">Multi-pass membrane protein</topology>
    </subcellularLocation>
</comment>
<dbReference type="EMBL" id="JACIEN010000008">
    <property type="protein sequence ID" value="MBB4019772.1"/>
    <property type="molecule type" value="Genomic_DNA"/>
</dbReference>
<comment type="caution">
    <text evidence="11">The sequence shown here is derived from an EMBL/GenBank/DDBJ whole genome shotgun (WGS) entry which is preliminary data.</text>
</comment>
<feature type="transmembrane region" description="Helical" evidence="7">
    <location>
        <begin position="20"/>
        <end position="41"/>
    </location>
</feature>
<dbReference type="PRINTS" id="PR00260">
    <property type="entry name" value="CHEMTRNSDUCR"/>
</dbReference>
<evidence type="ECO:0000256" key="6">
    <source>
        <dbReference type="SAM" id="Coils"/>
    </source>
</evidence>
<evidence type="ECO:0000259" key="8">
    <source>
        <dbReference type="PROSITE" id="PS50111"/>
    </source>
</evidence>
<evidence type="ECO:0000256" key="5">
    <source>
        <dbReference type="PROSITE-ProRule" id="PRU00284"/>
    </source>
</evidence>
<feature type="transmembrane region" description="Helical" evidence="7">
    <location>
        <begin position="194"/>
        <end position="217"/>
    </location>
</feature>
<dbReference type="GO" id="GO:0006935">
    <property type="term" value="P:chemotaxis"/>
    <property type="evidence" value="ECO:0007669"/>
    <property type="project" value="InterPro"/>
</dbReference>
<reference evidence="11 12" key="1">
    <citation type="submission" date="2020-08" db="EMBL/GenBank/DDBJ databases">
        <title>Genomic Encyclopedia of Type Strains, Phase IV (KMG-IV): sequencing the most valuable type-strain genomes for metagenomic binning, comparative biology and taxonomic classification.</title>
        <authorList>
            <person name="Goeker M."/>
        </authorList>
    </citation>
    <scope>NUCLEOTIDE SEQUENCE [LARGE SCALE GENOMIC DNA]</scope>
    <source>
        <strain evidence="11 12">DSM 103737</strain>
    </source>
</reference>